<evidence type="ECO:0000256" key="1">
    <source>
        <dbReference type="SAM" id="MobiDB-lite"/>
    </source>
</evidence>
<dbReference type="AlphaFoldDB" id="A0A430HYF2"/>
<keyword evidence="3" id="KW-1185">Reference proteome</keyword>
<dbReference type="EMBL" id="RXHJ01000008">
    <property type="protein sequence ID" value="RSZ63143.1"/>
    <property type="molecule type" value="Genomic_DNA"/>
</dbReference>
<name>A0A430HYF2_9CORY</name>
<evidence type="ECO:0000313" key="2">
    <source>
        <dbReference type="EMBL" id="RSZ63143.1"/>
    </source>
</evidence>
<gene>
    <name evidence="2" type="ORF">EAH68_08125</name>
</gene>
<dbReference type="RefSeq" id="WP_126120832.1">
    <property type="nucleotide sequence ID" value="NZ_RXHJ01000008.1"/>
</dbReference>
<organism evidence="2 3">
    <name type="scientific">Corynebacterium hylobatis</name>
    <dbReference type="NCBI Taxonomy" id="1859290"/>
    <lineage>
        <taxon>Bacteria</taxon>
        <taxon>Bacillati</taxon>
        <taxon>Actinomycetota</taxon>
        <taxon>Actinomycetes</taxon>
        <taxon>Mycobacteriales</taxon>
        <taxon>Corynebacteriaceae</taxon>
        <taxon>Corynebacterium</taxon>
    </lineage>
</organism>
<accession>A0A430HYF2</accession>
<evidence type="ECO:0000313" key="3">
    <source>
        <dbReference type="Proteomes" id="UP000274907"/>
    </source>
</evidence>
<dbReference type="Proteomes" id="UP000274907">
    <property type="component" value="Unassembled WGS sequence"/>
</dbReference>
<sequence length="102" mass="10716">MTSPPELARHTGGHVVRDTGPLLLGPVHVTFTDLIVCNSRHGASFFDSPVEIIPLPVPTVDSPTARNPARWASSVSSTRVRATTTSSGRWPASGWNSGLSAG</sequence>
<feature type="region of interest" description="Disordered" evidence="1">
    <location>
        <begin position="61"/>
        <end position="102"/>
    </location>
</feature>
<proteinExistence type="predicted"/>
<reference evidence="2 3" key="1">
    <citation type="submission" date="2018-12" db="EMBL/GenBank/DDBJ databases">
        <title>YIM 101343 draft genome.</title>
        <authorList>
            <person name="Chen X."/>
        </authorList>
    </citation>
    <scope>NUCLEOTIDE SEQUENCE [LARGE SCALE GENOMIC DNA]</scope>
    <source>
        <strain evidence="2 3">YIM 101343</strain>
    </source>
</reference>
<feature type="compositionally biased region" description="Low complexity" evidence="1">
    <location>
        <begin position="72"/>
        <end position="87"/>
    </location>
</feature>
<protein>
    <submittedName>
        <fullName evidence="2">Uncharacterized protein</fullName>
    </submittedName>
</protein>
<comment type="caution">
    <text evidence="2">The sequence shown here is derived from an EMBL/GenBank/DDBJ whole genome shotgun (WGS) entry which is preliminary data.</text>
</comment>